<evidence type="ECO:0000313" key="7">
    <source>
        <dbReference type="EMBL" id="KAJ1693295.1"/>
    </source>
</evidence>
<comment type="caution">
    <text evidence="7">The sequence shown here is derived from an EMBL/GenBank/DDBJ whole genome shotgun (WGS) entry which is preliminary data.</text>
</comment>
<keyword evidence="3" id="KW-0949">S-adenosyl-L-methionine</keyword>
<keyword evidence="1" id="KW-0489">Methyltransferase</keyword>
<keyword evidence="2" id="KW-0808">Transferase</keyword>
<dbReference type="Gene3D" id="1.10.10.10">
    <property type="entry name" value="Winged helix-like DNA-binding domain superfamily/Winged helix DNA-binding domain"/>
    <property type="match status" value="1"/>
</dbReference>
<dbReference type="EMBL" id="JAMQYH010000003">
    <property type="protein sequence ID" value="KAJ1693295.1"/>
    <property type="molecule type" value="Genomic_DNA"/>
</dbReference>
<evidence type="ECO:0000259" key="5">
    <source>
        <dbReference type="Pfam" id="PF00891"/>
    </source>
</evidence>
<evidence type="ECO:0000256" key="2">
    <source>
        <dbReference type="ARBA" id="ARBA00022679"/>
    </source>
</evidence>
<organism evidence="7 8">
    <name type="scientific">Rhynchospora breviuscula</name>
    <dbReference type="NCBI Taxonomy" id="2022672"/>
    <lineage>
        <taxon>Eukaryota</taxon>
        <taxon>Viridiplantae</taxon>
        <taxon>Streptophyta</taxon>
        <taxon>Embryophyta</taxon>
        <taxon>Tracheophyta</taxon>
        <taxon>Spermatophyta</taxon>
        <taxon>Magnoliopsida</taxon>
        <taxon>Liliopsida</taxon>
        <taxon>Poales</taxon>
        <taxon>Cyperaceae</taxon>
        <taxon>Cyperoideae</taxon>
        <taxon>Rhynchosporeae</taxon>
        <taxon>Rhynchospora</taxon>
    </lineage>
</organism>
<dbReference type="PROSITE" id="PS51683">
    <property type="entry name" value="SAM_OMT_II"/>
    <property type="match status" value="1"/>
</dbReference>
<keyword evidence="8" id="KW-1185">Reference proteome</keyword>
<dbReference type="Gene3D" id="3.40.50.150">
    <property type="entry name" value="Vaccinia Virus protein VP39"/>
    <property type="match status" value="1"/>
</dbReference>
<protein>
    <submittedName>
        <fullName evidence="7">Uncharacterized protein</fullName>
    </submittedName>
</protein>
<dbReference type="GO" id="GO:0008171">
    <property type="term" value="F:O-methyltransferase activity"/>
    <property type="evidence" value="ECO:0007669"/>
    <property type="project" value="InterPro"/>
</dbReference>
<feature type="domain" description="O-methyltransferase C-terminal" evidence="5">
    <location>
        <begin position="147"/>
        <end position="352"/>
    </location>
</feature>
<sequence>MGSSAVDVVAVPQRDQADEEGCIYALQLATFSILPLTLKAAIELGLLEILVAGCGGPFGKPVMTAIEVASHLRTNNPQAEEMVDRILRLLTSYNVVNCAVEINDNGKTVTRWYGPAPVCKWLTKNEDGVSLAPLLLMNQDKVLMESWYYLKDAVLDGGIPFNKAYGMTAFEYNAKDLRVCRLFNEGMKNHSVIFTKKLLEFCQGFNDINTLVDVGGGVGVTLSMITSKYSNIKGINFDLPHVISAAPKYPRVEHVSGDMFKSVPTGEAILLKWIMHDWSDEHCVKILKNCNKALPDNGKLIILETIVPTNPDKFPMARHAFHGDLVMLAYNPGGKERTEHEFKCLAENAGFSGFKSTYIFTDTWAIELTK</sequence>
<dbReference type="AlphaFoldDB" id="A0A9Q0CG99"/>
<evidence type="ECO:0000256" key="1">
    <source>
        <dbReference type="ARBA" id="ARBA00022603"/>
    </source>
</evidence>
<proteinExistence type="predicted"/>
<dbReference type="GO" id="GO:0032259">
    <property type="term" value="P:methylation"/>
    <property type="evidence" value="ECO:0007669"/>
    <property type="project" value="UniProtKB-KW"/>
</dbReference>
<feature type="active site" description="Proton acceptor" evidence="4">
    <location>
        <position position="276"/>
    </location>
</feature>
<reference evidence="7" key="1">
    <citation type="journal article" date="2022" name="Cell">
        <title>Repeat-based holocentromeres influence genome architecture and karyotype evolution.</title>
        <authorList>
            <person name="Hofstatter P.G."/>
            <person name="Thangavel G."/>
            <person name="Lux T."/>
            <person name="Neumann P."/>
            <person name="Vondrak T."/>
            <person name="Novak P."/>
            <person name="Zhang M."/>
            <person name="Costa L."/>
            <person name="Castellani M."/>
            <person name="Scott A."/>
            <person name="Toegelov H."/>
            <person name="Fuchs J."/>
            <person name="Mata-Sucre Y."/>
            <person name="Dias Y."/>
            <person name="Vanzela A.L.L."/>
            <person name="Huettel B."/>
            <person name="Almeida C.C.S."/>
            <person name="Simkova H."/>
            <person name="Souza G."/>
            <person name="Pedrosa-Harand A."/>
            <person name="Macas J."/>
            <person name="Mayer K.F.X."/>
            <person name="Houben A."/>
            <person name="Marques A."/>
        </authorList>
    </citation>
    <scope>NUCLEOTIDE SEQUENCE</scope>
    <source>
        <strain evidence="7">RhyBre1mFocal</strain>
    </source>
</reference>
<evidence type="ECO:0000256" key="3">
    <source>
        <dbReference type="ARBA" id="ARBA00022691"/>
    </source>
</evidence>
<dbReference type="Pfam" id="PF00891">
    <property type="entry name" value="Methyltransf_2"/>
    <property type="match status" value="1"/>
</dbReference>
<dbReference type="FunFam" id="1.10.10.10:FF:000357">
    <property type="entry name" value="Caffeic acid 3-O-methyltransferase"/>
    <property type="match status" value="1"/>
</dbReference>
<dbReference type="PIRSF" id="PIRSF005739">
    <property type="entry name" value="O-mtase"/>
    <property type="match status" value="1"/>
</dbReference>
<evidence type="ECO:0000256" key="4">
    <source>
        <dbReference type="PIRSR" id="PIRSR005739-1"/>
    </source>
</evidence>
<dbReference type="InterPro" id="IPR001077">
    <property type="entry name" value="COMT_C"/>
</dbReference>
<dbReference type="GO" id="GO:0046983">
    <property type="term" value="F:protein dimerization activity"/>
    <property type="evidence" value="ECO:0007669"/>
    <property type="project" value="InterPro"/>
</dbReference>
<dbReference type="Pfam" id="PF08100">
    <property type="entry name" value="Dimerisation"/>
    <property type="match status" value="1"/>
</dbReference>
<dbReference type="OrthoDB" id="1606438at2759"/>
<gene>
    <name evidence="7" type="ORF">LUZ63_009993</name>
</gene>
<dbReference type="InterPro" id="IPR012967">
    <property type="entry name" value="COMT_dimerisation"/>
</dbReference>
<name>A0A9Q0CG99_9POAL</name>
<evidence type="ECO:0000259" key="6">
    <source>
        <dbReference type="Pfam" id="PF08100"/>
    </source>
</evidence>
<dbReference type="SUPFAM" id="SSF53335">
    <property type="entry name" value="S-adenosyl-L-methionine-dependent methyltransferases"/>
    <property type="match status" value="1"/>
</dbReference>
<dbReference type="InterPro" id="IPR016461">
    <property type="entry name" value="COMT-like"/>
</dbReference>
<dbReference type="InterPro" id="IPR036390">
    <property type="entry name" value="WH_DNA-bd_sf"/>
</dbReference>
<dbReference type="Proteomes" id="UP001151287">
    <property type="component" value="Unassembled WGS sequence"/>
</dbReference>
<accession>A0A9Q0CG99</accession>
<dbReference type="InterPro" id="IPR029063">
    <property type="entry name" value="SAM-dependent_MTases_sf"/>
</dbReference>
<evidence type="ECO:0000313" key="8">
    <source>
        <dbReference type="Proteomes" id="UP001151287"/>
    </source>
</evidence>
<dbReference type="InterPro" id="IPR036388">
    <property type="entry name" value="WH-like_DNA-bd_sf"/>
</dbReference>
<dbReference type="PANTHER" id="PTHR11746">
    <property type="entry name" value="O-METHYLTRANSFERASE"/>
    <property type="match status" value="1"/>
</dbReference>
<dbReference type="FunFam" id="3.40.50.150:FF:000061">
    <property type="entry name" value="Caffeic acid O-methyltransferase"/>
    <property type="match status" value="1"/>
</dbReference>
<feature type="domain" description="O-methyltransferase dimerisation" evidence="6">
    <location>
        <begin position="27"/>
        <end position="124"/>
    </location>
</feature>
<dbReference type="SUPFAM" id="SSF46785">
    <property type="entry name" value="Winged helix' DNA-binding domain"/>
    <property type="match status" value="1"/>
</dbReference>